<feature type="compositionally biased region" description="Polar residues" evidence="9">
    <location>
        <begin position="1493"/>
        <end position="1502"/>
    </location>
</feature>
<feature type="compositionally biased region" description="Polar residues" evidence="9">
    <location>
        <begin position="519"/>
        <end position="542"/>
    </location>
</feature>
<dbReference type="SMART" id="SM01249">
    <property type="entry name" value="KASH"/>
    <property type="match status" value="1"/>
</dbReference>
<feature type="compositionally biased region" description="Acidic residues" evidence="9">
    <location>
        <begin position="587"/>
        <end position="609"/>
    </location>
</feature>
<keyword evidence="6" id="KW-0539">Nucleus</keyword>
<feature type="compositionally biased region" description="Basic and acidic residues" evidence="9">
    <location>
        <begin position="251"/>
        <end position="265"/>
    </location>
</feature>
<keyword evidence="4" id="KW-1133">Transmembrane helix</keyword>
<dbReference type="Pfam" id="PF10541">
    <property type="entry name" value="KASH"/>
    <property type="match status" value="1"/>
</dbReference>
<feature type="compositionally biased region" description="Polar residues" evidence="9">
    <location>
        <begin position="1733"/>
        <end position="1742"/>
    </location>
</feature>
<feature type="compositionally biased region" description="Low complexity" evidence="9">
    <location>
        <begin position="1424"/>
        <end position="1441"/>
    </location>
</feature>
<evidence type="ECO:0000256" key="2">
    <source>
        <dbReference type="ARBA" id="ARBA00008619"/>
    </source>
</evidence>
<dbReference type="PANTHER" id="PTHR21524">
    <property type="entry name" value="SPECTRIN REPEAT CONTAINING NUCLEAR ENVELOPE PROTEIN 2"/>
    <property type="match status" value="1"/>
</dbReference>
<dbReference type="GeneID" id="101897125"/>
<gene>
    <name evidence="12" type="primary">LOC101897125</name>
</gene>
<evidence type="ECO:0000256" key="5">
    <source>
        <dbReference type="ARBA" id="ARBA00023136"/>
    </source>
</evidence>
<feature type="region of interest" description="Disordered" evidence="9">
    <location>
        <begin position="2407"/>
        <end position="2438"/>
    </location>
</feature>
<evidence type="ECO:0000313" key="12">
    <source>
        <dbReference type="RefSeq" id="XP_058987565.1"/>
    </source>
</evidence>
<evidence type="ECO:0000256" key="3">
    <source>
        <dbReference type="ARBA" id="ARBA00022692"/>
    </source>
</evidence>
<evidence type="ECO:0000256" key="4">
    <source>
        <dbReference type="ARBA" id="ARBA00022989"/>
    </source>
</evidence>
<sequence>MDGQMDDIPANENNEQSNVHLTSSENMENCNLTTPTPTKTIPSSTSAPSLIAVAAMASNDTSNQETDLLAAMMSEETNEGMQENSATAAVAIALSSASTYFNATTTTTTTAPLPIAASNSANDADDDDNKDEQDTASNLATAADPSAGIASSLVSSVTSATSSSSASASASASHTSNQFVTPQKPNENKSILLAAASASLPQHQKKKKRNKSSKCLDGGHNMHGRGHDSSSSLSNIKTSLSMTSLPPDEQQENRDGINAKLKVERPYNSLKKNTDRNLTNQLGQMQRASKNYGGGGGNSGSSNNNHNRYSWGSGHSSSSLHSSAATLGIGSGKDDLWAAIQTNYNYIMDTNLLDSCKEARCEIEGATSGLNNTTETCLKMLEESIPSVGSCEDPKELRKWLRDMEHKLESAPSLSEATMLSCAELQKHLTEHSVLYHEIVSHARIVSACIRAASEKEQQQQQQQLHLQQQQQQHQDSDTSLIAEQTNSSLSSTDDTATTSSGIVCCSTESNKIPPPSSPTGTNLANTNHHNCSSNTAAAGSSHSRKSEVSLERLQNRYHLLYLKAFEVQLWLDGLLRKKSSSVDNLTNEDLDSEDIDDSIDDSTSDDNLDDHNAVDGATEDDLNDLASDLESDIRHNSLSYNEDLQQQLQQQQLHSDNCNSDISHQHHRIHQRCSSNTSDIDIDEEKPTLNIVSSHHHPSQQQLQRNHHQVHLLQKASRDCIQTKLDFEDEGDDEGEEDYNDDDEEYLDTDIDEIDFPHQTQQHPRKQRGYTKLLVTFDRSTGGRSSAAGNRYKTNLSLTDFEADSESSDLETIQQRIRNQRATTANVGCGGSGKGLLTTTYKYLIANGSFSQNQAKRYALSNTITKSATAKTSTLACGTGTGTDTDANGEAVLKPAIENNTTELESCEIHAMQTKATDLLVNATTMVANDRLHLAHQQQQLKVLHQQQLQLHNHQRLTLMAITQNGMTTGSAATNSSSTSSGSSSSSSSSGALSGCSINGSNSNSSSTNGIVVDTAMQHKLSTSSAASDNNIGNQQHHQQNNLANGSCGGGGIGIAGIGGTSSGLTMKQKNIAIISPNNSHNGTKASHHHHHHQHHKLNNKSPTVLRKHYEHHHAADISKFNRSNRKSKNCAIFYFKHLDTDNETNYSNSNCGDDVHDVVVGGGGGGGVVREDGDMANHDEDDNGNIVVGGGRCRRGGAALSSSAASSHASDLQKSAEVSSDDEGWLYTASTQQHQPRSVDVVDIESLNSDHISRGISAVSSELYSYDHLAITSAHPSPQPPGSIQSSTVSSSTSTAVVAATVAASLGCAIYGDADSDKENKEAVATTTTATTLHLQSATATTTVQDTDVIVNATAEPNNSTVKESSSSSSASSSSITSSSCSSNDMLTEATTTTTTGVSIKTSATKIRPKYHQRQEMELQINNNNNHGNGSGHHQYNNNKSAKSPTSTMQHTISSSNNNNCVSTNSRHKANINTTIGLVPTTASSSSPTTQPHNRNSSFSDDAVNGNLEKENIRFYTRAEISNINVKANDNHQYHHQHNQGQFNSPTTASAQQQLLYGQQLHGVNVGKRLPPRSPAKSSISQTSTNTSTSTISPTKGKVSHESIKQLVLEAEHLVRDEALKTPTKQKHSINCGGLVQISSTIKKREVSIMPGPIKRVQEWLEHQPTTPVQLKSPQDHQLMISPSSVAASPSRTDDCEASGEASETDSIPQHCSDDTSEGFTESIATCMQTSTNSYGNSTERMGGSAEPMVVPGSNQSLNVKVTKRQQSRRKSERPWSVSCLSQLTTDAKQVAAKVCTISNVQSGLASHSISESALDSLSPGRPRTSSTAAQVKSYDSKGSLKRRKTRKKKLSYTANGKKSDTNSEDNLEQTELNKYSNSNANNNNMILSSCESMTPQQMAEITQALLQLQNSSSNSNGNIASNSEQLINNCPPGATNVAASNAESGEEENHLMKPNFRVGSFTTAYMTNEARLGSLAKLATYMNDEELQGEYTTGTEDHHSSFSETAWDNYQEKYNSENYSEGFDSDAARKLLEFGDDYRNFIDSQSDCCSSLSAANNLDSLSPPRMDSLQQNETKIVITQDTIVSSVDHARRRRALELEYERRRKNLEIRRKSCQESLDYPNPKSPTIAALSSSTQALTPKNSERFNFQQHKLDSATRKLEFGMSHSAQSLRRTSESDTSQRRRKADERRRSSRNLEKCIKLIPATSSSSGDDSDDEKEIRNLLHQSQNRLDDTKALKIRCHLLRPEDYTEIINTCRDNIRCLESVLKGPSSSVLSSQCVTHSKDLLAAWEDLLGWSENAAAARKMQEDMIVLKHALNRLGNKSSYEQLDTEPSIQIAIEALKNEKTQLQTYRTHMLKLNASVHSWLTKQERRLQNAVVEQQLKEAAANLGSIELLEEKDEIESEHKQKIGGITASSSTVTEQTEPDSTTTATTATKSTIAVTTNKTTMITVTDSNGNQVETHTTASGMMASSSSVGTCTTTQTIANEKNWDLQSLITSENEFHKHLKDEVSDMYTAWDEADSRINSQLEVLTSSLTAWRQLECGLSEFQLALGQDRGTLQGLEGALKTGQATPGELAQNVKLVAKLLSEKVNVSQEQLTAVQDYLDPNHVLYIAKFTASNGSLSDSGISDGGATSDGGLSERERRLGVLRRLAKQLESALAPGSEAMKSIAARMESAENDLKSLQNTCRDLIVRTAASHQCKKQQAQDHVTAEKKDQTDSTTAQQLKHANGCLKGRHQNGNGHLNGLEGKIQVTAIGDGVMSSNSAVSRRKRKNRRSSATAPTNAVVSADMAQSNALQMTSTTPDGDDDPSDDNSNYDLDSSDDELNSKSKRGWAWRIARVAVPMQLALFTVFCAACLMQPNCCDNINNLSMSFTPQLRYVRGPPPI</sequence>
<feature type="compositionally biased region" description="Basic residues" evidence="9">
    <location>
        <begin position="1842"/>
        <end position="1853"/>
    </location>
</feature>
<accession>A0ABM3VP33</accession>
<dbReference type="InterPro" id="IPR012315">
    <property type="entry name" value="KASH"/>
</dbReference>
<feature type="region of interest" description="Disordered" evidence="9">
    <location>
        <begin position="1685"/>
        <end position="1720"/>
    </location>
</feature>
<name>A0ABM3VP33_MUSDO</name>
<feature type="compositionally biased region" description="Low complexity" evidence="9">
    <location>
        <begin position="460"/>
        <end position="474"/>
    </location>
</feature>
<feature type="compositionally biased region" description="Polar residues" evidence="9">
    <location>
        <begin position="2784"/>
        <end position="2808"/>
    </location>
</feature>
<reference evidence="12" key="1">
    <citation type="submission" date="2025-08" db="UniProtKB">
        <authorList>
            <consortium name="RefSeq"/>
        </authorList>
    </citation>
    <scope>IDENTIFICATION</scope>
    <source>
        <strain evidence="12">Aabys</strain>
        <tissue evidence="12">Whole body</tissue>
    </source>
</reference>
<feature type="compositionally biased region" description="Low complexity" evidence="9">
    <location>
        <begin position="1456"/>
        <end position="1467"/>
    </location>
</feature>
<comment type="similarity">
    <text evidence="2">Belongs to the nesprin family.</text>
</comment>
<feature type="compositionally biased region" description="Basic and acidic residues" evidence="9">
    <location>
        <begin position="2176"/>
        <end position="2196"/>
    </location>
</feature>
<protein>
    <submittedName>
        <fullName evidence="12">Klarsicht protein isoform X1</fullName>
    </submittedName>
</protein>
<feature type="compositionally biased region" description="Low complexity" evidence="9">
    <location>
        <begin position="33"/>
        <end position="44"/>
    </location>
</feature>
<evidence type="ECO:0000259" key="10">
    <source>
        <dbReference type="PROSITE" id="PS51049"/>
    </source>
</evidence>
<comment type="subcellular location">
    <subcellularLocation>
        <location evidence="1">Nucleus membrane</location>
    </subcellularLocation>
</comment>
<feature type="region of interest" description="Disordered" evidence="9">
    <location>
        <begin position="507"/>
        <end position="545"/>
    </location>
</feature>
<feature type="region of interest" description="Disordered" evidence="9">
    <location>
        <begin position="585"/>
        <end position="621"/>
    </location>
</feature>
<feature type="compositionally biased region" description="Low complexity" evidence="9">
    <location>
        <begin position="300"/>
        <end position="317"/>
    </location>
</feature>
<feature type="compositionally biased region" description="Low complexity" evidence="9">
    <location>
        <begin position="1031"/>
        <end position="1043"/>
    </location>
</feature>
<feature type="region of interest" description="Disordered" evidence="9">
    <location>
        <begin position="1357"/>
        <end position="1468"/>
    </location>
</feature>
<feature type="region of interest" description="Disordered" evidence="9">
    <location>
        <begin position="2766"/>
        <end position="2831"/>
    </location>
</feature>
<feature type="compositionally biased region" description="Low complexity" evidence="9">
    <location>
        <begin position="1580"/>
        <end position="1597"/>
    </location>
</feature>
<feature type="compositionally biased region" description="Polar residues" evidence="9">
    <location>
        <begin position="1357"/>
        <end position="1366"/>
    </location>
</feature>
<feature type="compositionally biased region" description="Polar residues" evidence="9">
    <location>
        <begin position="276"/>
        <end position="289"/>
    </location>
</feature>
<evidence type="ECO:0000256" key="9">
    <source>
        <dbReference type="SAM" id="MobiDB-lite"/>
    </source>
</evidence>
<feature type="region of interest" description="Disordered" evidence="9">
    <location>
        <begin position="460"/>
        <end position="480"/>
    </location>
</feature>
<keyword evidence="8" id="KW-0175">Coiled coil</keyword>
<evidence type="ECO:0000256" key="8">
    <source>
        <dbReference type="SAM" id="Coils"/>
    </source>
</evidence>
<feature type="compositionally biased region" description="Low complexity" evidence="9">
    <location>
        <begin position="1482"/>
        <end position="1492"/>
    </location>
</feature>
<feature type="compositionally biased region" description="Low complexity" evidence="9">
    <location>
        <begin position="1367"/>
        <end position="1385"/>
    </location>
</feature>
<keyword evidence="5 7" id="KW-0472">Membrane</keyword>
<keyword evidence="11" id="KW-1185">Reference proteome</keyword>
<feature type="region of interest" description="Disordered" evidence="9">
    <location>
        <begin position="1"/>
        <end position="44"/>
    </location>
</feature>
<dbReference type="PANTHER" id="PTHR21524:SF5">
    <property type="entry name" value="SPECTRIN REPEAT CONTAINING NUCLEAR ENVELOPE PROTEIN 2"/>
    <property type="match status" value="1"/>
</dbReference>
<feature type="compositionally biased region" description="Polar residues" evidence="9">
    <location>
        <begin position="11"/>
        <end position="32"/>
    </location>
</feature>
<organism evidence="11 12">
    <name type="scientific">Musca domestica</name>
    <name type="common">House fly</name>
    <dbReference type="NCBI Taxonomy" id="7370"/>
    <lineage>
        <taxon>Eukaryota</taxon>
        <taxon>Metazoa</taxon>
        <taxon>Ecdysozoa</taxon>
        <taxon>Arthropoda</taxon>
        <taxon>Hexapoda</taxon>
        <taxon>Insecta</taxon>
        <taxon>Pterygota</taxon>
        <taxon>Neoptera</taxon>
        <taxon>Endopterygota</taxon>
        <taxon>Diptera</taxon>
        <taxon>Brachycera</taxon>
        <taxon>Muscomorpha</taxon>
        <taxon>Muscoidea</taxon>
        <taxon>Muscidae</taxon>
        <taxon>Musca</taxon>
    </lineage>
</organism>
<feature type="topological domain" description="Cytoplasmic" evidence="7">
    <location>
        <begin position="1"/>
        <end position="2844"/>
    </location>
</feature>
<evidence type="ECO:0000313" key="11">
    <source>
        <dbReference type="Proteomes" id="UP001652621"/>
    </source>
</evidence>
<feature type="region of interest" description="Disordered" evidence="9">
    <location>
        <begin position="971"/>
        <end position="997"/>
    </location>
</feature>
<feature type="region of interest" description="Disordered" evidence="9">
    <location>
        <begin position="1814"/>
        <end position="1871"/>
    </location>
</feature>
<evidence type="ECO:0000256" key="1">
    <source>
        <dbReference type="ARBA" id="ARBA00004126"/>
    </source>
</evidence>
<feature type="region of interest" description="Disordered" evidence="9">
    <location>
        <begin position="2165"/>
        <end position="2196"/>
    </location>
</feature>
<feature type="compositionally biased region" description="Low complexity" evidence="9">
    <location>
        <begin position="2422"/>
        <end position="2438"/>
    </location>
</feature>
<feature type="compositionally biased region" description="Basic residues" evidence="9">
    <location>
        <begin position="203"/>
        <end position="212"/>
    </location>
</feature>
<feature type="compositionally biased region" description="Polar residues" evidence="9">
    <location>
        <begin position="1442"/>
        <end position="1455"/>
    </location>
</feature>
<feature type="compositionally biased region" description="Low complexity" evidence="9">
    <location>
        <begin position="113"/>
        <end position="122"/>
    </location>
</feature>
<feature type="domain" description="KASH" evidence="10">
    <location>
        <begin position="2836"/>
        <end position="2891"/>
    </location>
</feature>
<dbReference type="PROSITE" id="PS51049">
    <property type="entry name" value="KASH"/>
    <property type="match status" value="1"/>
</dbReference>
<feature type="coiled-coil region" evidence="8">
    <location>
        <begin position="2671"/>
        <end position="2698"/>
    </location>
</feature>
<feature type="region of interest" description="Disordered" evidence="9">
    <location>
        <begin position="1022"/>
        <end position="1046"/>
    </location>
</feature>
<feature type="region of interest" description="Disordered" evidence="9">
    <location>
        <begin position="113"/>
        <end position="134"/>
    </location>
</feature>
<feature type="region of interest" description="Disordered" evidence="9">
    <location>
        <begin position="1733"/>
        <end position="1757"/>
    </location>
</feature>
<feature type="topological domain" description="Perinuclear space" evidence="7">
    <location>
        <begin position="2866"/>
        <end position="2891"/>
    </location>
</feature>
<feature type="compositionally biased region" description="Low complexity" evidence="9">
    <location>
        <begin position="229"/>
        <end position="241"/>
    </location>
</feature>
<keyword evidence="3 7" id="KW-0812">Transmembrane</keyword>
<dbReference type="RefSeq" id="XP_058987565.1">
    <property type="nucleotide sequence ID" value="XM_059131582.1"/>
</dbReference>
<dbReference type="Proteomes" id="UP001652621">
    <property type="component" value="Unplaced"/>
</dbReference>
<evidence type="ECO:0000256" key="6">
    <source>
        <dbReference type="ARBA" id="ARBA00023242"/>
    </source>
</evidence>
<evidence type="ECO:0000256" key="7">
    <source>
        <dbReference type="PROSITE-ProRule" id="PRU00385"/>
    </source>
</evidence>
<proteinExistence type="inferred from homology"/>
<feature type="region of interest" description="Disordered" evidence="9">
    <location>
        <begin position="1571"/>
        <end position="1601"/>
    </location>
</feature>
<feature type="region of interest" description="Disordered" evidence="9">
    <location>
        <begin position="1481"/>
        <end position="1507"/>
    </location>
</feature>
<feature type="region of interest" description="Disordered" evidence="9">
    <location>
        <begin position="197"/>
        <end position="317"/>
    </location>
</feature>